<comment type="caution">
    <text evidence="6">The sequence shown here is derived from an EMBL/GenBank/DDBJ whole genome shotgun (WGS) entry which is preliminary data.</text>
</comment>
<sequence>MNRHEHKKQQILLAAGQLFAEHGYRVSMDAISKAANVSKQTVYAHFGTKDALFETCIQSKCITHRINDSEFDYQLPLQQMLVEFGMRFQNMLLEDGVKQTYRNAISQLDTHPDLASMYLESGPKTTITTLSHYLTKKLAQQSLTLMTPVEDAAMQLLLLFHGRAVYFANLGENCQESDEQRKVYIQSCVELFIKGNGLD</sequence>
<dbReference type="EMBL" id="BAUJ01000010">
    <property type="protein sequence ID" value="GAD88811.1"/>
    <property type="molecule type" value="Genomic_DNA"/>
</dbReference>
<evidence type="ECO:0000256" key="4">
    <source>
        <dbReference type="PROSITE-ProRule" id="PRU00335"/>
    </source>
</evidence>
<dbReference type="Gene3D" id="1.10.357.10">
    <property type="entry name" value="Tetracycline Repressor, domain 2"/>
    <property type="match status" value="1"/>
</dbReference>
<keyword evidence="1" id="KW-0805">Transcription regulation</keyword>
<name>V5FFY0_9VIBR</name>
<evidence type="ECO:0000313" key="6">
    <source>
        <dbReference type="EMBL" id="GAD88811.1"/>
    </source>
</evidence>
<evidence type="ECO:0000256" key="1">
    <source>
        <dbReference type="ARBA" id="ARBA00023015"/>
    </source>
</evidence>
<dbReference type="SUPFAM" id="SSF46689">
    <property type="entry name" value="Homeodomain-like"/>
    <property type="match status" value="1"/>
</dbReference>
<keyword evidence="3" id="KW-0804">Transcription</keyword>
<dbReference type="PANTHER" id="PTHR30055:SF146">
    <property type="entry name" value="HTH-TYPE TRANSCRIPTIONAL DUAL REGULATOR CECR"/>
    <property type="match status" value="1"/>
</dbReference>
<dbReference type="PROSITE" id="PS50977">
    <property type="entry name" value="HTH_TETR_2"/>
    <property type="match status" value="1"/>
</dbReference>
<dbReference type="Gene3D" id="1.10.10.60">
    <property type="entry name" value="Homeodomain-like"/>
    <property type="match status" value="1"/>
</dbReference>
<dbReference type="InterPro" id="IPR001647">
    <property type="entry name" value="HTH_TetR"/>
</dbReference>
<dbReference type="PRINTS" id="PR00455">
    <property type="entry name" value="HTHTETR"/>
</dbReference>
<protein>
    <recommendedName>
        <fullName evidence="5">HTH tetR-type domain-containing protein</fullName>
    </recommendedName>
</protein>
<evidence type="ECO:0000313" key="7">
    <source>
        <dbReference type="Proteomes" id="UP000017800"/>
    </source>
</evidence>
<reference evidence="6 7" key="2">
    <citation type="submission" date="2013-11" db="EMBL/GenBank/DDBJ databases">
        <title>Whole genome shotgun sequence of Vibrio halioticoli NBRC 102217.</title>
        <authorList>
            <person name="Isaki S."/>
            <person name="Kimura A."/>
            <person name="Ohji S."/>
            <person name="Hosoyama A."/>
            <person name="Fujita N."/>
            <person name="Hashimoto M."/>
            <person name="Hosoyama Y."/>
            <person name="Yamazoe A."/>
        </authorList>
    </citation>
    <scope>NUCLEOTIDE SEQUENCE [LARGE SCALE GENOMIC DNA]</scope>
    <source>
        <strain evidence="6 7">NBRC 102217</strain>
    </source>
</reference>
<reference evidence="6 7" key="1">
    <citation type="submission" date="2013-10" db="EMBL/GenBank/DDBJ databases">
        <authorList>
            <person name="Ichikawa N."/>
            <person name="Kimura A."/>
            <person name="Ohji S."/>
            <person name="Hosoyama A."/>
            <person name="Fujita N."/>
        </authorList>
    </citation>
    <scope>NUCLEOTIDE SEQUENCE [LARGE SCALE GENOMIC DNA]</scope>
    <source>
        <strain evidence="6 7">NBRC 102217</strain>
    </source>
</reference>
<dbReference type="AlphaFoldDB" id="V5FFY0"/>
<dbReference type="InterPro" id="IPR050109">
    <property type="entry name" value="HTH-type_TetR-like_transc_reg"/>
</dbReference>
<dbReference type="PANTHER" id="PTHR30055">
    <property type="entry name" value="HTH-TYPE TRANSCRIPTIONAL REGULATOR RUTR"/>
    <property type="match status" value="1"/>
</dbReference>
<dbReference type="OrthoDB" id="8535430at2"/>
<dbReference type="FunFam" id="1.10.10.60:FF:000141">
    <property type="entry name" value="TetR family transcriptional regulator"/>
    <property type="match status" value="1"/>
</dbReference>
<organism evidence="6 7">
    <name type="scientific">Vibrio halioticoli NBRC 102217</name>
    <dbReference type="NCBI Taxonomy" id="1219072"/>
    <lineage>
        <taxon>Bacteria</taxon>
        <taxon>Pseudomonadati</taxon>
        <taxon>Pseudomonadota</taxon>
        <taxon>Gammaproteobacteria</taxon>
        <taxon>Vibrionales</taxon>
        <taxon>Vibrionaceae</taxon>
        <taxon>Vibrio</taxon>
    </lineage>
</organism>
<dbReference type="InterPro" id="IPR009057">
    <property type="entry name" value="Homeodomain-like_sf"/>
</dbReference>
<dbReference type="GO" id="GO:0000976">
    <property type="term" value="F:transcription cis-regulatory region binding"/>
    <property type="evidence" value="ECO:0007669"/>
    <property type="project" value="TreeGrafter"/>
</dbReference>
<feature type="domain" description="HTH tetR-type" evidence="5">
    <location>
        <begin position="5"/>
        <end position="64"/>
    </location>
</feature>
<dbReference type="Pfam" id="PF14246">
    <property type="entry name" value="TetR_C_7"/>
    <property type="match status" value="1"/>
</dbReference>
<dbReference type="RefSeq" id="WP_023403192.1">
    <property type="nucleotide sequence ID" value="NZ_BAUJ01000010.1"/>
</dbReference>
<evidence type="ECO:0000259" key="5">
    <source>
        <dbReference type="PROSITE" id="PS50977"/>
    </source>
</evidence>
<accession>V5FFY0</accession>
<keyword evidence="2 4" id="KW-0238">DNA-binding</keyword>
<dbReference type="Pfam" id="PF00440">
    <property type="entry name" value="TetR_N"/>
    <property type="match status" value="1"/>
</dbReference>
<keyword evidence="7" id="KW-1185">Reference proteome</keyword>
<evidence type="ECO:0000256" key="3">
    <source>
        <dbReference type="ARBA" id="ARBA00023163"/>
    </source>
</evidence>
<dbReference type="Proteomes" id="UP000017800">
    <property type="component" value="Unassembled WGS sequence"/>
</dbReference>
<dbReference type="eggNOG" id="COG1309">
    <property type="taxonomic scope" value="Bacteria"/>
</dbReference>
<gene>
    <name evidence="6" type="ORF">VHA01S_010_00370</name>
</gene>
<feature type="DNA-binding region" description="H-T-H motif" evidence="4">
    <location>
        <begin position="27"/>
        <end position="46"/>
    </location>
</feature>
<dbReference type="InterPro" id="IPR039536">
    <property type="entry name" value="TetR_C_Proteobacteria"/>
</dbReference>
<evidence type="ECO:0000256" key="2">
    <source>
        <dbReference type="ARBA" id="ARBA00023125"/>
    </source>
</evidence>
<proteinExistence type="predicted"/>
<dbReference type="GO" id="GO:0003700">
    <property type="term" value="F:DNA-binding transcription factor activity"/>
    <property type="evidence" value="ECO:0007669"/>
    <property type="project" value="TreeGrafter"/>
</dbReference>